<reference evidence="2" key="1">
    <citation type="submission" date="2021-02" db="EMBL/GenBank/DDBJ databases">
        <authorList>
            <person name="Dougan E. K."/>
            <person name="Rhodes N."/>
            <person name="Thang M."/>
            <person name="Chan C."/>
        </authorList>
    </citation>
    <scope>NUCLEOTIDE SEQUENCE</scope>
</reference>
<feature type="compositionally biased region" description="Low complexity" evidence="1">
    <location>
        <begin position="20"/>
        <end position="38"/>
    </location>
</feature>
<feature type="non-terminal residue" evidence="2">
    <location>
        <position position="1"/>
    </location>
</feature>
<dbReference type="EMBL" id="CAJNNV010027108">
    <property type="protein sequence ID" value="CAE8619484.1"/>
    <property type="molecule type" value="Genomic_DNA"/>
</dbReference>
<feature type="compositionally biased region" description="Low complexity" evidence="1">
    <location>
        <begin position="77"/>
        <end position="89"/>
    </location>
</feature>
<feature type="non-terminal residue" evidence="2">
    <location>
        <position position="99"/>
    </location>
</feature>
<evidence type="ECO:0000313" key="2">
    <source>
        <dbReference type="EMBL" id="CAE8619484.1"/>
    </source>
</evidence>
<organism evidence="2 3">
    <name type="scientific">Polarella glacialis</name>
    <name type="common">Dinoflagellate</name>
    <dbReference type="NCBI Taxonomy" id="89957"/>
    <lineage>
        <taxon>Eukaryota</taxon>
        <taxon>Sar</taxon>
        <taxon>Alveolata</taxon>
        <taxon>Dinophyceae</taxon>
        <taxon>Suessiales</taxon>
        <taxon>Suessiaceae</taxon>
        <taxon>Polarella</taxon>
    </lineage>
</organism>
<accession>A0A813G5C2</accession>
<proteinExistence type="predicted"/>
<protein>
    <submittedName>
        <fullName evidence="2">Uncharacterized protein</fullName>
    </submittedName>
</protein>
<dbReference type="Proteomes" id="UP000654075">
    <property type="component" value="Unassembled WGS sequence"/>
</dbReference>
<comment type="caution">
    <text evidence="2">The sequence shown here is derived from an EMBL/GenBank/DDBJ whole genome shotgun (WGS) entry which is preliminary data.</text>
</comment>
<evidence type="ECO:0000256" key="1">
    <source>
        <dbReference type="SAM" id="MobiDB-lite"/>
    </source>
</evidence>
<keyword evidence="3" id="KW-1185">Reference proteome</keyword>
<sequence>EYLNSLPHRESSSSQPLHYASSPQPAVQQQPAVNPASPGARSAQSGAAPSTPRQPLSARHSILVEPVTTAEGDWQARPSRPSMPSGPGTPCTPSRFAPP</sequence>
<name>A0A813G5C2_POLGL</name>
<feature type="region of interest" description="Disordered" evidence="1">
    <location>
        <begin position="1"/>
        <end position="99"/>
    </location>
</feature>
<dbReference type="AlphaFoldDB" id="A0A813G5C2"/>
<evidence type="ECO:0000313" key="3">
    <source>
        <dbReference type="Proteomes" id="UP000654075"/>
    </source>
</evidence>
<gene>
    <name evidence="2" type="ORF">PGLA1383_LOCUS37072</name>
</gene>
<feature type="compositionally biased region" description="Polar residues" evidence="1">
    <location>
        <begin position="42"/>
        <end position="54"/>
    </location>
</feature>